<dbReference type="RefSeq" id="WP_238896848.1">
    <property type="nucleotide sequence ID" value="NZ_JAKOGG010000009.1"/>
</dbReference>
<evidence type="ECO:0000259" key="2">
    <source>
        <dbReference type="Pfam" id="PF19335"/>
    </source>
</evidence>
<protein>
    <submittedName>
        <fullName evidence="3">ATPase P</fullName>
    </submittedName>
</protein>
<dbReference type="InterPro" id="IPR045800">
    <property type="entry name" value="HMBD"/>
</dbReference>
<comment type="caution">
    <text evidence="3">The sequence shown here is derived from an EMBL/GenBank/DDBJ whole genome shotgun (WGS) entry which is preliminary data.</text>
</comment>
<dbReference type="Pfam" id="PF19335">
    <property type="entry name" value="HMBD"/>
    <property type="match status" value="2"/>
</dbReference>
<dbReference type="EMBL" id="JAKOGG010000009">
    <property type="protein sequence ID" value="MCS4557368.1"/>
    <property type="molecule type" value="Genomic_DNA"/>
</dbReference>
<feature type="domain" description="Heavy metal binding" evidence="2">
    <location>
        <begin position="72"/>
        <end position="99"/>
    </location>
</feature>
<feature type="chain" id="PRO_5046663375" evidence="1">
    <location>
        <begin position="24"/>
        <end position="128"/>
    </location>
</feature>
<keyword evidence="1" id="KW-0732">Signal</keyword>
<feature type="signal peptide" evidence="1">
    <location>
        <begin position="1"/>
        <end position="23"/>
    </location>
</feature>
<gene>
    <name evidence="3" type="ORF">L9G74_13025</name>
</gene>
<keyword evidence="4" id="KW-1185">Reference proteome</keyword>
<sequence>MKSYLSLALAALLAMAFAFNTTAAEQQAAEHQHQHADATEVYHCPMHPEVTGKKGDTCPKCGMNLVKADAAVYHCPMHPEVTGHKGDTCPKCGMNLVPAKEMDHSDMQGHAHDMKQMQHGDMTHMHQQ</sequence>
<dbReference type="Proteomes" id="UP001201549">
    <property type="component" value="Unassembled WGS sequence"/>
</dbReference>
<evidence type="ECO:0000313" key="4">
    <source>
        <dbReference type="Proteomes" id="UP001201549"/>
    </source>
</evidence>
<accession>A0ABT2FLZ6</accession>
<evidence type="ECO:0000313" key="3">
    <source>
        <dbReference type="EMBL" id="MCS4557368.1"/>
    </source>
</evidence>
<proteinExistence type="predicted"/>
<evidence type="ECO:0000256" key="1">
    <source>
        <dbReference type="SAM" id="SignalP"/>
    </source>
</evidence>
<reference evidence="4" key="1">
    <citation type="submission" date="2023-07" db="EMBL/GenBank/DDBJ databases">
        <title>Shewanella mangrovi sp. nov., an acetaldehyde- degrading bacterium isolated from mangrove sediment.</title>
        <authorList>
            <person name="Liu Y."/>
        </authorList>
    </citation>
    <scope>NUCLEOTIDE SEQUENCE [LARGE SCALE GENOMIC DNA]</scope>
    <source>
        <strain evidence="4">C32</strain>
    </source>
</reference>
<organism evidence="3 4">
    <name type="scientific">Shewanella electrica</name>
    <dbReference type="NCBI Taxonomy" id="515560"/>
    <lineage>
        <taxon>Bacteria</taxon>
        <taxon>Pseudomonadati</taxon>
        <taxon>Pseudomonadota</taxon>
        <taxon>Gammaproteobacteria</taxon>
        <taxon>Alteromonadales</taxon>
        <taxon>Shewanellaceae</taxon>
        <taxon>Shewanella</taxon>
    </lineage>
</organism>
<feature type="domain" description="Heavy metal binding" evidence="2">
    <location>
        <begin position="41"/>
        <end position="67"/>
    </location>
</feature>
<name>A0ABT2FLZ6_9GAMM</name>